<sequence>MELRPANLLYVTDPAEAAVGQDAPLATGSVQYSATQLEDWLGGARGRPRGLAACLRCSAPPQAPHANLLLLQGPDEDPGAASAAGPAVDGPPFDVPISALLSWDPTGQWLAVAALPAPNYIGVIGVSSGNGSGHGSGRAIQPRQRTVTVMEEPSAFPGGERPGTELPELPPSTGHAGSGGAAGERGVAAAFHRKFPGQRRRTVTILEASYEEDADGWPDMALMGYPALDAGLACSNPNQGYSAPGEPLGGPFVQQPGGQHRLWSTARHQVAGRKSYPNLSSSPASDRRTASVLAAVHSSAARLVDLRRAISMPASASYSGGERVPAWLAELAGGDPGWGEVTTEQLERERDLSRGMLRRASVLPRPSVLDQVLERWRNQESVIDMVQREPADVAGLLQALRGVEALALAVREDTLASRQLMEASIQEQARRTSA</sequence>
<accession>A0AAW1RN38</accession>
<comment type="caution">
    <text evidence="2">The sequence shown here is derived from an EMBL/GenBank/DDBJ whole genome shotgun (WGS) entry which is preliminary data.</text>
</comment>
<evidence type="ECO:0000313" key="3">
    <source>
        <dbReference type="Proteomes" id="UP001445335"/>
    </source>
</evidence>
<dbReference type="EMBL" id="JALJOU010000029">
    <property type="protein sequence ID" value="KAK9835171.1"/>
    <property type="molecule type" value="Genomic_DNA"/>
</dbReference>
<protein>
    <submittedName>
        <fullName evidence="2">Uncharacterized protein</fullName>
    </submittedName>
</protein>
<proteinExistence type="predicted"/>
<dbReference type="AlphaFoldDB" id="A0AAW1RN38"/>
<name>A0AAW1RN38_9CHLO</name>
<evidence type="ECO:0000256" key="1">
    <source>
        <dbReference type="SAM" id="MobiDB-lite"/>
    </source>
</evidence>
<dbReference type="Proteomes" id="UP001445335">
    <property type="component" value="Unassembled WGS sequence"/>
</dbReference>
<keyword evidence="3" id="KW-1185">Reference proteome</keyword>
<feature type="region of interest" description="Disordered" evidence="1">
    <location>
        <begin position="153"/>
        <end position="184"/>
    </location>
</feature>
<reference evidence="2 3" key="1">
    <citation type="journal article" date="2024" name="Nat. Commun.">
        <title>Phylogenomics reveals the evolutionary origins of lichenization in chlorophyte algae.</title>
        <authorList>
            <person name="Puginier C."/>
            <person name="Libourel C."/>
            <person name="Otte J."/>
            <person name="Skaloud P."/>
            <person name="Haon M."/>
            <person name="Grisel S."/>
            <person name="Petersen M."/>
            <person name="Berrin J.G."/>
            <person name="Delaux P.M."/>
            <person name="Dal Grande F."/>
            <person name="Keller J."/>
        </authorList>
    </citation>
    <scope>NUCLEOTIDE SEQUENCE [LARGE SCALE GENOMIC DNA]</scope>
    <source>
        <strain evidence="2 3">SAG 245.80</strain>
    </source>
</reference>
<organism evidence="2 3">
    <name type="scientific">Elliptochloris bilobata</name>
    <dbReference type="NCBI Taxonomy" id="381761"/>
    <lineage>
        <taxon>Eukaryota</taxon>
        <taxon>Viridiplantae</taxon>
        <taxon>Chlorophyta</taxon>
        <taxon>core chlorophytes</taxon>
        <taxon>Trebouxiophyceae</taxon>
        <taxon>Trebouxiophyceae incertae sedis</taxon>
        <taxon>Elliptochloris clade</taxon>
        <taxon>Elliptochloris</taxon>
    </lineage>
</organism>
<evidence type="ECO:0000313" key="2">
    <source>
        <dbReference type="EMBL" id="KAK9835171.1"/>
    </source>
</evidence>
<gene>
    <name evidence="2" type="ORF">WJX81_003141</name>
</gene>